<organism evidence="2 3">
    <name type="scientific">Hypholoma sublateritium (strain FD-334 SS-4)</name>
    <dbReference type="NCBI Taxonomy" id="945553"/>
    <lineage>
        <taxon>Eukaryota</taxon>
        <taxon>Fungi</taxon>
        <taxon>Dikarya</taxon>
        <taxon>Basidiomycota</taxon>
        <taxon>Agaricomycotina</taxon>
        <taxon>Agaricomycetes</taxon>
        <taxon>Agaricomycetidae</taxon>
        <taxon>Agaricales</taxon>
        <taxon>Agaricineae</taxon>
        <taxon>Strophariaceae</taxon>
        <taxon>Hypholoma</taxon>
    </lineage>
</organism>
<keyword evidence="3" id="KW-1185">Reference proteome</keyword>
<reference evidence="3" key="1">
    <citation type="submission" date="2014-04" db="EMBL/GenBank/DDBJ databases">
        <title>Evolutionary Origins and Diversification of the Mycorrhizal Mutualists.</title>
        <authorList>
            <consortium name="DOE Joint Genome Institute"/>
            <consortium name="Mycorrhizal Genomics Consortium"/>
            <person name="Kohler A."/>
            <person name="Kuo A."/>
            <person name="Nagy L.G."/>
            <person name="Floudas D."/>
            <person name="Copeland A."/>
            <person name="Barry K.W."/>
            <person name="Cichocki N."/>
            <person name="Veneault-Fourrey C."/>
            <person name="LaButti K."/>
            <person name="Lindquist E.A."/>
            <person name="Lipzen A."/>
            <person name="Lundell T."/>
            <person name="Morin E."/>
            <person name="Murat C."/>
            <person name="Riley R."/>
            <person name="Ohm R."/>
            <person name="Sun H."/>
            <person name="Tunlid A."/>
            <person name="Henrissat B."/>
            <person name="Grigoriev I.V."/>
            <person name="Hibbett D.S."/>
            <person name="Martin F."/>
        </authorList>
    </citation>
    <scope>NUCLEOTIDE SEQUENCE [LARGE SCALE GENOMIC DNA]</scope>
    <source>
        <strain evidence="3">FD-334 SS-4</strain>
    </source>
</reference>
<name>A0A0D2MD33_HYPSF</name>
<dbReference type="OrthoDB" id="3244905at2759"/>
<evidence type="ECO:0000256" key="1">
    <source>
        <dbReference type="SAM" id="MobiDB-lite"/>
    </source>
</evidence>
<sequence>MVFRLPSQLETLVPPPYDQRTQPPPWRGSIVVSGMRSSDRGSNQQIQVTAVETDGEKAQQWPSAFYATVLHDQPVLGEFRAWMKTLVHPLPLCTFMPNRLRDVNLNTVNQTTFRSLSSMLHENQAVAVASWAPNTFIGSGMVIYPSSNSSAVLIGALFFDTSFPPFIGYVSSPVSPISSLAMQPSRHGPYQQRVVAVPPYDGSSPHRHAPSLSPHRSDHNSPIEQPIAAHRQEHYHRYNVPRPGHPGYADLGQASSSQIGWTSNVKTEDENNYSSYPSHQNPPYP</sequence>
<dbReference type="EMBL" id="KN817558">
    <property type="protein sequence ID" value="KJA21428.1"/>
    <property type="molecule type" value="Genomic_DNA"/>
</dbReference>
<accession>A0A0D2MD33</accession>
<dbReference type="AlphaFoldDB" id="A0A0D2MD33"/>
<dbReference type="Proteomes" id="UP000054270">
    <property type="component" value="Unassembled WGS sequence"/>
</dbReference>
<evidence type="ECO:0000313" key="3">
    <source>
        <dbReference type="Proteomes" id="UP000054270"/>
    </source>
</evidence>
<feature type="region of interest" description="Disordered" evidence="1">
    <location>
        <begin position="237"/>
        <end position="285"/>
    </location>
</feature>
<feature type="compositionally biased region" description="Polar residues" evidence="1">
    <location>
        <begin position="253"/>
        <end position="265"/>
    </location>
</feature>
<feature type="region of interest" description="Disordered" evidence="1">
    <location>
        <begin position="198"/>
        <end position="222"/>
    </location>
</feature>
<gene>
    <name evidence="2" type="ORF">HYPSUDRAFT_42078</name>
</gene>
<protein>
    <submittedName>
        <fullName evidence="2">Uncharacterized protein</fullName>
    </submittedName>
</protein>
<proteinExistence type="predicted"/>
<evidence type="ECO:0000313" key="2">
    <source>
        <dbReference type="EMBL" id="KJA21428.1"/>
    </source>
</evidence>
<dbReference type="OMA" id="YALPIMS"/>